<dbReference type="PANTHER" id="PTHR30383:SF24">
    <property type="entry name" value="THIOESTERASE 1_PROTEASE 1_LYSOPHOSPHOLIPASE L1"/>
    <property type="match status" value="1"/>
</dbReference>
<evidence type="ECO:0000313" key="4">
    <source>
        <dbReference type="Proteomes" id="UP000254069"/>
    </source>
</evidence>
<dbReference type="SUPFAM" id="SSF52266">
    <property type="entry name" value="SGNH hydrolase"/>
    <property type="match status" value="1"/>
</dbReference>
<keyword evidence="3" id="KW-0378">Hydrolase</keyword>
<dbReference type="Gene3D" id="3.40.50.1110">
    <property type="entry name" value="SGNH hydrolase"/>
    <property type="match status" value="1"/>
</dbReference>
<evidence type="ECO:0000313" key="3">
    <source>
        <dbReference type="EMBL" id="SUI77638.1"/>
    </source>
</evidence>
<dbReference type="Proteomes" id="UP000254069">
    <property type="component" value="Unassembled WGS sequence"/>
</dbReference>
<dbReference type="EMBL" id="UGYO01000001">
    <property type="protein sequence ID" value="SUI77638.1"/>
    <property type="molecule type" value="Genomic_DNA"/>
</dbReference>
<dbReference type="RefSeq" id="WP_093982170.1">
    <property type="nucleotide sequence ID" value="NZ_AP024613.1"/>
</dbReference>
<sequence length="206" mass="22131">MKADFRYGLRGVAIALLSLLLLACSEPKLAYIGSNGKLLAFGDSLTQGVGAKAGQDYPSRLAELCRCEVINAGISGEQSAAGLERLPALLDETKPDLLILLEGGNDILRGRSQAQLAQNIEAMLLEAKARQIPVVLLAVPQKSLLLSPLPLYAELADKHGAILLEQTLSELLRSNELKSDTVHLNQQGYSRLAQVIFSRLQEAGAF</sequence>
<feature type="domain" description="SGNH hydrolase-type esterase" evidence="1">
    <location>
        <begin position="40"/>
        <end position="190"/>
    </location>
</feature>
<keyword evidence="4" id="KW-1185">Reference proteome</keyword>
<dbReference type="InterPro" id="IPR051532">
    <property type="entry name" value="Ester_Hydrolysis_Enzymes"/>
</dbReference>
<organism evidence="3 4">
    <name type="scientific">Shewanella algae</name>
    <dbReference type="NCBI Taxonomy" id="38313"/>
    <lineage>
        <taxon>Bacteria</taxon>
        <taxon>Pseudomonadati</taxon>
        <taxon>Pseudomonadota</taxon>
        <taxon>Gammaproteobacteria</taxon>
        <taxon>Alteromonadales</taxon>
        <taxon>Shewanellaceae</taxon>
        <taxon>Shewanella</taxon>
    </lineage>
</organism>
<evidence type="ECO:0000259" key="1">
    <source>
        <dbReference type="Pfam" id="PF13472"/>
    </source>
</evidence>
<dbReference type="EC" id="3.1.1.1" evidence="3"/>
<dbReference type="PANTHER" id="PTHR30383">
    <property type="entry name" value="THIOESTERASE 1/PROTEASE 1/LYSOPHOSPHOLIPASE L1"/>
    <property type="match status" value="1"/>
</dbReference>
<proteinExistence type="predicted"/>
<gene>
    <name evidence="3" type="primary">tesA</name>
    <name evidence="3" type="ORF">NCTC10738_02644</name>
    <name evidence="2" type="ORF">TUM17379_33380</name>
</gene>
<name>A0A380ABP1_9GAMM</name>
<dbReference type="InterPro" id="IPR013830">
    <property type="entry name" value="SGNH_hydro"/>
</dbReference>
<reference evidence="2" key="2">
    <citation type="submission" date="2021-05" db="EMBL/GenBank/DDBJ databases">
        <title>Molecular characterization for Shewanella algae harboring chromosomal blaOXA-55-like strains isolated from clinical and environment sample.</title>
        <authorList>
            <person name="Ohama Y."/>
            <person name="Aoki K."/>
            <person name="Harada S."/>
            <person name="Moriya K."/>
            <person name="Ishii Y."/>
            <person name="Tateda K."/>
        </authorList>
    </citation>
    <scope>NUCLEOTIDE SEQUENCE</scope>
    <source>
        <strain evidence="2">TUM17379</strain>
    </source>
</reference>
<dbReference type="Pfam" id="PF13472">
    <property type="entry name" value="Lipase_GDSL_2"/>
    <property type="match status" value="1"/>
</dbReference>
<dbReference type="PROSITE" id="PS51257">
    <property type="entry name" value="PROKAR_LIPOPROTEIN"/>
    <property type="match status" value="1"/>
</dbReference>
<dbReference type="GO" id="GO:0106435">
    <property type="term" value="F:carboxylesterase activity"/>
    <property type="evidence" value="ECO:0007669"/>
    <property type="project" value="UniProtKB-EC"/>
</dbReference>
<reference evidence="3 4" key="1">
    <citation type="submission" date="2018-06" db="EMBL/GenBank/DDBJ databases">
        <authorList>
            <consortium name="Pathogen Informatics"/>
            <person name="Doyle S."/>
        </authorList>
    </citation>
    <scope>NUCLEOTIDE SEQUENCE [LARGE SCALE GENOMIC DNA]</scope>
    <source>
        <strain evidence="3 4">NCTC10738</strain>
    </source>
</reference>
<evidence type="ECO:0000313" key="2">
    <source>
        <dbReference type="EMBL" id="BCV46320.1"/>
    </source>
</evidence>
<dbReference type="Proteomes" id="UP000825078">
    <property type="component" value="Chromosome"/>
</dbReference>
<dbReference type="InterPro" id="IPR036514">
    <property type="entry name" value="SGNH_hydro_sf"/>
</dbReference>
<dbReference type="AlphaFoldDB" id="A0A380ABP1"/>
<dbReference type="EMBL" id="AP024613">
    <property type="protein sequence ID" value="BCV46320.1"/>
    <property type="molecule type" value="Genomic_DNA"/>
</dbReference>
<accession>A0A380ABP1</accession>
<dbReference type="GO" id="GO:0004622">
    <property type="term" value="F:phosphatidylcholine lysophospholipase activity"/>
    <property type="evidence" value="ECO:0007669"/>
    <property type="project" value="TreeGrafter"/>
</dbReference>
<protein>
    <submittedName>
        <fullName evidence="2">Arylesterase</fullName>
    </submittedName>
    <submittedName>
        <fullName evidence="3">Esterase TesA</fullName>
        <ecNumber evidence="3">3.1.1.1</ecNumber>
    </submittedName>
</protein>